<dbReference type="HOGENOM" id="CLU_003433_3_2_1"/>
<dbReference type="GO" id="GO:0016846">
    <property type="term" value="F:carbon-sulfur lyase activity"/>
    <property type="evidence" value="ECO:0000318"/>
    <property type="project" value="GO_Central"/>
</dbReference>
<dbReference type="Gene3D" id="3.40.640.10">
    <property type="entry name" value="Type I PLP-dependent aspartate aminotransferase-like (Major domain)"/>
    <property type="match status" value="1"/>
</dbReference>
<evidence type="ECO:0000259" key="3">
    <source>
        <dbReference type="Pfam" id="PF00266"/>
    </source>
</evidence>
<dbReference type="OrthoDB" id="5978656at2759"/>
<dbReference type="SUPFAM" id="SSF53383">
    <property type="entry name" value="PLP-dependent transferases"/>
    <property type="match status" value="1"/>
</dbReference>
<dbReference type="EMBL" id="KI394661">
    <property type="protein sequence ID" value="ERN02033.1"/>
    <property type="molecule type" value="Genomic_DNA"/>
</dbReference>
<evidence type="ECO:0000256" key="1">
    <source>
        <dbReference type="ARBA" id="ARBA00022898"/>
    </source>
</evidence>
<feature type="domain" description="Aminotransferase class V" evidence="3">
    <location>
        <begin position="105"/>
        <end position="303"/>
    </location>
</feature>
<evidence type="ECO:0000313" key="5">
    <source>
        <dbReference type="Proteomes" id="UP000017836"/>
    </source>
</evidence>
<organism evidence="4 5">
    <name type="scientific">Amborella trichopoda</name>
    <dbReference type="NCBI Taxonomy" id="13333"/>
    <lineage>
        <taxon>Eukaryota</taxon>
        <taxon>Viridiplantae</taxon>
        <taxon>Streptophyta</taxon>
        <taxon>Embryophyta</taxon>
        <taxon>Tracheophyta</taxon>
        <taxon>Spermatophyta</taxon>
        <taxon>Magnoliopsida</taxon>
        <taxon>Amborellales</taxon>
        <taxon>Amborellaceae</taxon>
        <taxon>Amborella</taxon>
    </lineage>
</organism>
<accession>W1P286</accession>
<evidence type="ECO:0000256" key="2">
    <source>
        <dbReference type="SAM" id="MobiDB-lite"/>
    </source>
</evidence>
<dbReference type="PANTHER" id="PTHR43092:SF2">
    <property type="entry name" value="HERCYNYLCYSTEINE SULFOXIDE LYASE"/>
    <property type="match status" value="1"/>
</dbReference>
<keyword evidence="1" id="KW-0663">Pyridoxal phosphate</keyword>
<feature type="region of interest" description="Disordered" evidence="2">
    <location>
        <begin position="16"/>
        <end position="46"/>
    </location>
</feature>
<dbReference type="OMA" id="DDHRANG"/>
<dbReference type="Gramene" id="ERN02033">
    <property type="protein sequence ID" value="ERN02033"/>
    <property type="gene ID" value="AMTR_s00045p00116700"/>
</dbReference>
<dbReference type="PANTHER" id="PTHR43092">
    <property type="entry name" value="L-CYSTEINE DESULFHYDRASE"/>
    <property type="match status" value="1"/>
</dbReference>
<sequence>MDSNNGHCACVHSLDHHETKQNGDRSSSFAPNPKKPKLTAPQVAEAQESEASLVQAEFAHHESGVARINNGSFGSCPNFVLKAQCEWQKIYLQHPDRFYFGPLQQGILQSRKVIAELVNASSIEEISIVDNATTAVAIVLQKTAWAFMEGKYNRGDAVVMLHYAYGAVKTAIQAYVKRAGGSIIEVELPFPVSSDKEIVDSFRKALAEGKSGGRRVRLAVIDHITSMPSVLIPVKELTRICREEGVDQVFVDAAHAIGSIDIDLQSIGADFYTSNLHKWFFCPPAVAFLYCKKLSQSDMHHPIVSHEYGNGLAIESAWIGTRDYSSQLVVPSVLEFVKKFEGGLEGIMKRNHDNVVLMGKMLADAWGTKLGTTPEMCSSMIMIGLPACLKVLSEMDALNLRTHLRENYGVEVPVYYKQPRDGVEEECAVGYVRISHQIYNVVEDYYKLRDAIKQLVADSFDCGKLGAA</sequence>
<dbReference type="KEGG" id="atr:18430133"/>
<dbReference type="STRING" id="13333.W1P286"/>
<dbReference type="Proteomes" id="UP000017836">
    <property type="component" value="Unassembled WGS sequence"/>
</dbReference>
<protein>
    <recommendedName>
        <fullName evidence="3">Aminotransferase class V domain-containing protein</fullName>
    </recommendedName>
</protein>
<dbReference type="InterPro" id="IPR000192">
    <property type="entry name" value="Aminotrans_V_dom"/>
</dbReference>
<dbReference type="InterPro" id="IPR015424">
    <property type="entry name" value="PyrdxlP-dep_Trfase"/>
</dbReference>
<dbReference type="AlphaFoldDB" id="W1P286"/>
<evidence type="ECO:0000313" key="4">
    <source>
        <dbReference type="EMBL" id="ERN02033.1"/>
    </source>
</evidence>
<dbReference type="Pfam" id="PF00266">
    <property type="entry name" value="Aminotran_5"/>
    <property type="match status" value="1"/>
</dbReference>
<keyword evidence="5" id="KW-1185">Reference proteome</keyword>
<dbReference type="InterPro" id="IPR015421">
    <property type="entry name" value="PyrdxlP-dep_Trfase_major"/>
</dbReference>
<dbReference type="eggNOG" id="KOG1549">
    <property type="taxonomic scope" value="Eukaryota"/>
</dbReference>
<proteinExistence type="predicted"/>
<gene>
    <name evidence="4" type="ORF">AMTR_s00045p00116700</name>
</gene>
<reference evidence="5" key="1">
    <citation type="journal article" date="2013" name="Science">
        <title>The Amborella genome and the evolution of flowering plants.</title>
        <authorList>
            <consortium name="Amborella Genome Project"/>
        </authorList>
    </citation>
    <scope>NUCLEOTIDE SEQUENCE [LARGE SCALE GENOMIC DNA]</scope>
</reference>
<name>W1P286_AMBTC</name>